<name>A0A2T9YTG8_9FUNG</name>
<dbReference type="Pfam" id="PF00684">
    <property type="entry name" value="DnaJ_CXXCXGXG"/>
    <property type="match status" value="1"/>
</dbReference>
<dbReference type="SUPFAM" id="SSF46565">
    <property type="entry name" value="Chaperone J-domain"/>
    <property type="match status" value="1"/>
</dbReference>
<dbReference type="PRINTS" id="PR00625">
    <property type="entry name" value="JDOMAIN"/>
</dbReference>
<dbReference type="CDD" id="cd10719">
    <property type="entry name" value="DnaJ_zf"/>
    <property type="match status" value="1"/>
</dbReference>
<dbReference type="SUPFAM" id="SSF49493">
    <property type="entry name" value="HSP40/DnaJ peptide-binding domain"/>
    <property type="match status" value="2"/>
</dbReference>
<dbReference type="Pfam" id="PF01556">
    <property type="entry name" value="DnaJ_C"/>
    <property type="match status" value="1"/>
</dbReference>
<evidence type="ECO:0000313" key="12">
    <source>
        <dbReference type="Proteomes" id="UP000245383"/>
    </source>
</evidence>
<dbReference type="InterPro" id="IPR008971">
    <property type="entry name" value="HSP40/DnaJ_pept-bd"/>
</dbReference>
<organism evidence="11 12">
    <name type="scientific">Smittium simulii</name>
    <dbReference type="NCBI Taxonomy" id="133385"/>
    <lineage>
        <taxon>Eukaryota</taxon>
        <taxon>Fungi</taxon>
        <taxon>Fungi incertae sedis</taxon>
        <taxon>Zoopagomycota</taxon>
        <taxon>Kickxellomycotina</taxon>
        <taxon>Harpellomycetes</taxon>
        <taxon>Harpellales</taxon>
        <taxon>Legeriomycetaceae</taxon>
        <taxon>Smittium</taxon>
    </lineage>
</organism>
<dbReference type="FunFam" id="2.10.230.10:FF:000002">
    <property type="entry name" value="Molecular chaperone DnaJ"/>
    <property type="match status" value="1"/>
</dbReference>
<dbReference type="InterPro" id="IPR001623">
    <property type="entry name" value="DnaJ_domain"/>
</dbReference>
<dbReference type="SUPFAM" id="SSF57938">
    <property type="entry name" value="DnaJ/Hsp40 cysteine-rich domain"/>
    <property type="match status" value="1"/>
</dbReference>
<dbReference type="Gene3D" id="2.10.230.10">
    <property type="entry name" value="Heat shock protein DnaJ, cysteine-rich domain"/>
    <property type="match status" value="1"/>
</dbReference>
<accession>A0A2T9YTG8</accession>
<dbReference type="Proteomes" id="UP000245383">
    <property type="component" value="Unassembled WGS sequence"/>
</dbReference>
<dbReference type="AlphaFoldDB" id="A0A2T9YTG8"/>
<dbReference type="GO" id="GO:0005737">
    <property type="term" value="C:cytoplasm"/>
    <property type="evidence" value="ECO:0007669"/>
    <property type="project" value="TreeGrafter"/>
</dbReference>
<keyword evidence="5" id="KW-0143">Chaperone</keyword>
<gene>
    <name evidence="11" type="ORF">BB561_001689</name>
</gene>
<dbReference type="InterPro" id="IPR001305">
    <property type="entry name" value="HSP_DnaJ_Cys-rich_dom"/>
</dbReference>
<dbReference type="InterPro" id="IPR002939">
    <property type="entry name" value="DnaJ_C"/>
</dbReference>
<keyword evidence="12" id="KW-1185">Reference proteome</keyword>
<keyword evidence="3 7" id="KW-0863">Zinc-finger</keyword>
<sequence>MAFNRPFYQKHFCSSLSKAFQPRFSYNPSILSLSSKPLLGFSNKVYSNPSTQPSFINKREFHSTNFVKADDLYKILGVSKDATTSEIKKKYYQLAKKLHPDVNKSPNSKEEFFKIQEAYDVSGFPGGGYGFSDAYGSGRTAPSMEDIFSQIFGSGFGANASNTSKGSGSFNRGNFSSQGDDINTTINITFAEAISGVEKKIRINPIVECSTCDGNGHKKGAKPKKCASCKGTGRQTFSMGGFMVQQTCSSCGGSGSSISKQDSCNSCSGRGVVQTSETVTVAIPAGVDNGMTVEMRSNGNSPVDGKGPRGSLYVHVKVAESDVYIRQGADIYYDETISLSQALLGGEVTIPTVQGKVDVTIKPGTQPFDELRLRGKGMKKVQSFGHGDFYITVNIAIPKNLSDIQKDLAQKFLDSLDDNQKQDPNNKSSSEKNSAKSKKGLFAKLKDQFSGFQKKKKQ</sequence>
<dbReference type="PROSITE" id="PS51188">
    <property type="entry name" value="ZF_CR"/>
    <property type="match status" value="1"/>
</dbReference>
<keyword evidence="1 7" id="KW-0479">Metal-binding</keyword>
<dbReference type="InterPro" id="IPR012724">
    <property type="entry name" value="DnaJ"/>
</dbReference>
<evidence type="ECO:0000259" key="9">
    <source>
        <dbReference type="PROSITE" id="PS50076"/>
    </source>
</evidence>
<evidence type="ECO:0000256" key="5">
    <source>
        <dbReference type="ARBA" id="ARBA00023186"/>
    </source>
</evidence>
<dbReference type="Gene3D" id="2.60.260.20">
    <property type="entry name" value="Urease metallochaperone UreE, N-terminal domain"/>
    <property type="match status" value="2"/>
</dbReference>
<reference evidence="11 12" key="1">
    <citation type="journal article" date="2018" name="MBio">
        <title>Comparative Genomics Reveals the Core Gene Toolbox for the Fungus-Insect Symbiosis.</title>
        <authorList>
            <person name="Wang Y."/>
            <person name="Stata M."/>
            <person name="Wang W."/>
            <person name="Stajich J.E."/>
            <person name="White M.M."/>
            <person name="Moncalvo J.M."/>
        </authorList>
    </citation>
    <scope>NUCLEOTIDE SEQUENCE [LARGE SCALE GENOMIC DNA]</scope>
    <source>
        <strain evidence="11 12">SWE-8-4</strain>
    </source>
</reference>
<keyword evidence="4 7" id="KW-0862">Zinc</keyword>
<dbReference type="FunFam" id="2.60.260.20:FF:000005">
    <property type="entry name" value="Chaperone protein dnaJ 1, mitochondrial"/>
    <property type="match status" value="1"/>
</dbReference>
<dbReference type="GO" id="GO:0008270">
    <property type="term" value="F:zinc ion binding"/>
    <property type="evidence" value="ECO:0007669"/>
    <property type="project" value="UniProtKB-KW"/>
</dbReference>
<dbReference type="InterPro" id="IPR036410">
    <property type="entry name" value="HSP_DnaJ_Cys-rich_dom_sf"/>
</dbReference>
<evidence type="ECO:0000313" key="11">
    <source>
        <dbReference type="EMBL" id="PVU95642.1"/>
    </source>
</evidence>
<feature type="domain" description="CR-type" evidence="10">
    <location>
        <begin position="196"/>
        <end position="276"/>
    </location>
</feature>
<dbReference type="EMBL" id="MBFR01000050">
    <property type="protein sequence ID" value="PVU95642.1"/>
    <property type="molecule type" value="Genomic_DNA"/>
</dbReference>
<dbReference type="PANTHER" id="PTHR43096">
    <property type="entry name" value="DNAJ HOMOLOG 1, MITOCHONDRIAL-RELATED"/>
    <property type="match status" value="1"/>
</dbReference>
<evidence type="ECO:0000256" key="6">
    <source>
        <dbReference type="ARBA" id="ARBA00072890"/>
    </source>
</evidence>
<comment type="caution">
    <text evidence="11">The sequence shown here is derived from an EMBL/GenBank/DDBJ whole genome shotgun (WGS) entry which is preliminary data.</text>
</comment>
<dbReference type="GO" id="GO:0051082">
    <property type="term" value="F:unfolded protein binding"/>
    <property type="evidence" value="ECO:0007669"/>
    <property type="project" value="InterPro"/>
</dbReference>
<dbReference type="SMART" id="SM00271">
    <property type="entry name" value="DnaJ"/>
    <property type="match status" value="1"/>
</dbReference>
<keyword evidence="2" id="KW-0677">Repeat</keyword>
<proteinExistence type="inferred from homology"/>
<feature type="domain" description="J" evidence="9">
    <location>
        <begin position="71"/>
        <end position="136"/>
    </location>
</feature>
<dbReference type="STRING" id="133385.A0A2T9YTG8"/>
<dbReference type="InterPro" id="IPR036869">
    <property type="entry name" value="J_dom_sf"/>
</dbReference>
<dbReference type="CDD" id="cd06257">
    <property type="entry name" value="DnaJ"/>
    <property type="match status" value="1"/>
</dbReference>
<dbReference type="PROSITE" id="PS50076">
    <property type="entry name" value="DNAJ_2"/>
    <property type="match status" value="1"/>
</dbReference>
<evidence type="ECO:0000256" key="7">
    <source>
        <dbReference type="PROSITE-ProRule" id="PRU00546"/>
    </source>
</evidence>
<protein>
    <recommendedName>
        <fullName evidence="6">DnaJ homolog 1, mitochondrial</fullName>
    </recommendedName>
</protein>
<dbReference type="GO" id="GO:0009408">
    <property type="term" value="P:response to heat"/>
    <property type="evidence" value="ECO:0007669"/>
    <property type="project" value="InterPro"/>
</dbReference>
<dbReference type="CDD" id="cd10747">
    <property type="entry name" value="DnaJ_C"/>
    <property type="match status" value="1"/>
</dbReference>
<feature type="zinc finger region" description="CR-type" evidence="7">
    <location>
        <begin position="196"/>
        <end position="276"/>
    </location>
</feature>
<evidence type="ECO:0000256" key="2">
    <source>
        <dbReference type="ARBA" id="ARBA00022737"/>
    </source>
</evidence>
<dbReference type="Pfam" id="PF00226">
    <property type="entry name" value="DnaJ"/>
    <property type="match status" value="1"/>
</dbReference>
<evidence type="ECO:0000256" key="4">
    <source>
        <dbReference type="ARBA" id="ARBA00022833"/>
    </source>
</evidence>
<dbReference type="GO" id="GO:0031072">
    <property type="term" value="F:heat shock protein binding"/>
    <property type="evidence" value="ECO:0007669"/>
    <property type="project" value="InterPro"/>
</dbReference>
<dbReference type="OrthoDB" id="10256793at2759"/>
<dbReference type="PANTHER" id="PTHR43096:SF52">
    <property type="entry name" value="DNAJ HOMOLOG 1, MITOCHONDRIAL-RELATED"/>
    <property type="match status" value="1"/>
</dbReference>
<evidence type="ECO:0000256" key="1">
    <source>
        <dbReference type="ARBA" id="ARBA00022723"/>
    </source>
</evidence>
<evidence type="ECO:0000259" key="10">
    <source>
        <dbReference type="PROSITE" id="PS51188"/>
    </source>
</evidence>
<dbReference type="HAMAP" id="MF_01152">
    <property type="entry name" value="DnaJ"/>
    <property type="match status" value="1"/>
</dbReference>
<dbReference type="Gene3D" id="1.10.287.110">
    <property type="entry name" value="DnaJ domain"/>
    <property type="match status" value="1"/>
</dbReference>
<feature type="region of interest" description="Disordered" evidence="8">
    <location>
        <begin position="415"/>
        <end position="440"/>
    </location>
</feature>
<dbReference type="GO" id="GO:0005524">
    <property type="term" value="F:ATP binding"/>
    <property type="evidence" value="ECO:0007669"/>
    <property type="project" value="InterPro"/>
</dbReference>
<evidence type="ECO:0000256" key="8">
    <source>
        <dbReference type="SAM" id="MobiDB-lite"/>
    </source>
</evidence>
<dbReference type="GO" id="GO:0042026">
    <property type="term" value="P:protein refolding"/>
    <property type="evidence" value="ECO:0007669"/>
    <property type="project" value="TreeGrafter"/>
</dbReference>
<evidence type="ECO:0000256" key="3">
    <source>
        <dbReference type="ARBA" id="ARBA00022771"/>
    </source>
</evidence>